<protein>
    <submittedName>
        <fullName evidence="1">Uncharacterized protein</fullName>
    </submittedName>
</protein>
<evidence type="ECO:0000313" key="1">
    <source>
        <dbReference type="EMBL" id="RSL80069.1"/>
    </source>
</evidence>
<keyword evidence="2" id="KW-1185">Reference proteome</keyword>
<dbReference type="EMBL" id="NKCL01000155">
    <property type="protein sequence ID" value="RSL80069.1"/>
    <property type="molecule type" value="Genomic_DNA"/>
</dbReference>
<comment type="caution">
    <text evidence="1">The sequence shown here is derived from an EMBL/GenBank/DDBJ whole genome shotgun (WGS) entry which is preliminary data.</text>
</comment>
<organism evidence="1 2">
    <name type="scientific">Fusarium floridanum</name>
    <dbReference type="NCBI Taxonomy" id="1325733"/>
    <lineage>
        <taxon>Eukaryota</taxon>
        <taxon>Fungi</taxon>
        <taxon>Dikarya</taxon>
        <taxon>Ascomycota</taxon>
        <taxon>Pezizomycotina</taxon>
        <taxon>Sordariomycetes</taxon>
        <taxon>Hypocreomycetidae</taxon>
        <taxon>Hypocreales</taxon>
        <taxon>Nectriaceae</taxon>
        <taxon>Fusarium</taxon>
        <taxon>Fusarium solani species complex</taxon>
    </lineage>
</organism>
<dbReference type="AlphaFoldDB" id="A0A428RRG6"/>
<dbReference type="Proteomes" id="UP000287972">
    <property type="component" value="Unassembled WGS sequence"/>
</dbReference>
<reference evidence="1 2" key="1">
    <citation type="submission" date="2017-06" db="EMBL/GenBank/DDBJ databases">
        <title>Comparative genomic analysis of Ambrosia Fusariam Clade fungi.</title>
        <authorList>
            <person name="Stajich J.E."/>
            <person name="Carrillo J."/>
            <person name="Kijimoto T."/>
            <person name="Eskalen A."/>
            <person name="O'Donnell K."/>
            <person name="Kasson M."/>
        </authorList>
    </citation>
    <scope>NUCLEOTIDE SEQUENCE [LARGE SCALE GENOMIC DNA]</scope>
    <source>
        <strain evidence="1 2">NRRL62606</strain>
    </source>
</reference>
<gene>
    <name evidence="1" type="ORF">CEP51_006875</name>
</gene>
<accession>A0A428RRG6</accession>
<sequence>MTIGPETLSASNVSVTVLRSVVATAYQISALAQSCLASCLERARALSVLHPVDPEISYTDKYGRRNEEIPAFDRKYPGAHAKMVDAGQPTWVEEMRVVRAIWAIQLVGEVRRLSENKADMIDWQDDEIRVFNKMDLLELFPSFHHGFRDQEVQSVREYLTTLGEATNDAYHHLPRPPSASATTRWVTALPIPQNVTWVVRAYRQWGKIHNLGPGDTVPVGGKPIPFPTYSEDDDWGKTEPALKWESFGVKFFRSLTDNDAGPGESPIPGVQFDSFRPLGFAFWDRWRMHLLGLAPPIRVDNDDFYFFAWESVLPPDEVEGIKDGLGEKRWKSLAQHNAMLAAIRAQVKNGRDVNGVST</sequence>
<proteinExistence type="predicted"/>
<name>A0A428RRG6_9HYPO</name>
<evidence type="ECO:0000313" key="2">
    <source>
        <dbReference type="Proteomes" id="UP000287972"/>
    </source>
</evidence>